<organism evidence="1 2">
    <name type="scientific">Plakobranchus ocellatus</name>
    <dbReference type="NCBI Taxonomy" id="259542"/>
    <lineage>
        <taxon>Eukaryota</taxon>
        <taxon>Metazoa</taxon>
        <taxon>Spiralia</taxon>
        <taxon>Lophotrochozoa</taxon>
        <taxon>Mollusca</taxon>
        <taxon>Gastropoda</taxon>
        <taxon>Heterobranchia</taxon>
        <taxon>Euthyneura</taxon>
        <taxon>Panpulmonata</taxon>
        <taxon>Sacoglossa</taxon>
        <taxon>Placobranchoidea</taxon>
        <taxon>Plakobranchidae</taxon>
        <taxon>Plakobranchus</taxon>
    </lineage>
</organism>
<dbReference type="EMBL" id="BLXT01003747">
    <property type="protein sequence ID" value="GFO05279.1"/>
    <property type="molecule type" value="Genomic_DNA"/>
</dbReference>
<proteinExistence type="predicted"/>
<sequence length="127" mass="13986">MNCARACSQQDDLRLSDLPSGQSAGEGTLIRDRHIPVHVRADSPCTVPRTSRVRLVRESNDGSRISLPLGIGSDFRFESVWLLSLQRVHLAAWSDDEDQILQATGSLDGNRARLAKDPKMEIESACS</sequence>
<evidence type="ECO:0000313" key="2">
    <source>
        <dbReference type="Proteomes" id="UP000735302"/>
    </source>
</evidence>
<reference evidence="1 2" key="1">
    <citation type="journal article" date="2021" name="Elife">
        <title>Chloroplast acquisition without the gene transfer in kleptoplastic sea slugs, Plakobranchus ocellatus.</title>
        <authorList>
            <person name="Maeda T."/>
            <person name="Takahashi S."/>
            <person name="Yoshida T."/>
            <person name="Shimamura S."/>
            <person name="Takaki Y."/>
            <person name="Nagai Y."/>
            <person name="Toyoda A."/>
            <person name="Suzuki Y."/>
            <person name="Arimoto A."/>
            <person name="Ishii H."/>
            <person name="Satoh N."/>
            <person name="Nishiyama T."/>
            <person name="Hasebe M."/>
            <person name="Maruyama T."/>
            <person name="Minagawa J."/>
            <person name="Obokata J."/>
            <person name="Shigenobu S."/>
        </authorList>
    </citation>
    <scope>NUCLEOTIDE SEQUENCE [LARGE SCALE GENOMIC DNA]</scope>
</reference>
<gene>
    <name evidence="1" type="ORF">PoB_003178400</name>
</gene>
<dbReference type="AlphaFoldDB" id="A0AAV4AG95"/>
<accession>A0AAV4AG95</accession>
<evidence type="ECO:0000313" key="1">
    <source>
        <dbReference type="EMBL" id="GFO05279.1"/>
    </source>
</evidence>
<comment type="caution">
    <text evidence="1">The sequence shown here is derived from an EMBL/GenBank/DDBJ whole genome shotgun (WGS) entry which is preliminary data.</text>
</comment>
<dbReference type="Proteomes" id="UP000735302">
    <property type="component" value="Unassembled WGS sequence"/>
</dbReference>
<keyword evidence="2" id="KW-1185">Reference proteome</keyword>
<protein>
    <submittedName>
        <fullName evidence="1">Uncharacterized protein</fullName>
    </submittedName>
</protein>
<name>A0AAV4AG95_9GAST</name>